<dbReference type="InterPro" id="IPR020837">
    <property type="entry name" value="Fibrinogen_CS"/>
</dbReference>
<evidence type="ECO:0000256" key="2">
    <source>
        <dbReference type="SAM" id="Coils"/>
    </source>
</evidence>
<feature type="coiled-coil region" evidence="2">
    <location>
        <begin position="36"/>
        <end position="138"/>
    </location>
</feature>
<dbReference type="VEuPathDB" id="VectorBase:LLONM1_003128"/>
<evidence type="ECO:0000313" key="6">
    <source>
        <dbReference type="Proteomes" id="UP000092461"/>
    </source>
</evidence>
<reference evidence="5" key="1">
    <citation type="submission" date="2020-05" db="UniProtKB">
        <authorList>
            <consortium name="EnsemblMetazoa"/>
        </authorList>
    </citation>
    <scope>IDENTIFICATION</scope>
    <source>
        <strain evidence="5">Jacobina</strain>
    </source>
</reference>
<keyword evidence="1" id="KW-1015">Disulfide bond</keyword>
<feature type="compositionally biased region" description="Basic and acidic residues" evidence="3">
    <location>
        <begin position="336"/>
        <end position="347"/>
    </location>
</feature>
<keyword evidence="2" id="KW-0175">Coiled coil</keyword>
<name>A0A1B0CV60_LUTLO</name>
<dbReference type="PROSITE" id="PS51406">
    <property type="entry name" value="FIBRINOGEN_C_2"/>
    <property type="match status" value="1"/>
</dbReference>
<dbReference type="Proteomes" id="UP000092461">
    <property type="component" value="Unassembled WGS sequence"/>
</dbReference>
<dbReference type="SMART" id="SM00186">
    <property type="entry name" value="FBG"/>
    <property type="match status" value="1"/>
</dbReference>
<evidence type="ECO:0000259" key="4">
    <source>
        <dbReference type="PROSITE" id="PS51406"/>
    </source>
</evidence>
<evidence type="ECO:0000256" key="3">
    <source>
        <dbReference type="SAM" id="MobiDB-lite"/>
    </source>
</evidence>
<protein>
    <recommendedName>
        <fullName evidence="4">Fibrinogen C-terminal domain-containing protein</fullName>
    </recommendedName>
</protein>
<feature type="region of interest" description="Disordered" evidence="3">
    <location>
        <begin position="336"/>
        <end position="359"/>
    </location>
</feature>
<accession>A0A1B0CV60</accession>
<dbReference type="PANTHER" id="PTHR19143:SF444">
    <property type="entry name" value="PROTEIN SCABROUS"/>
    <property type="match status" value="1"/>
</dbReference>
<dbReference type="Pfam" id="PF00147">
    <property type="entry name" value="Fibrinogen_C"/>
    <property type="match status" value="1"/>
</dbReference>
<proteinExistence type="predicted"/>
<dbReference type="SUPFAM" id="SSF56496">
    <property type="entry name" value="Fibrinogen C-terminal domain-like"/>
    <property type="match status" value="1"/>
</dbReference>
<dbReference type="VEuPathDB" id="VectorBase:LLOJ008845"/>
<evidence type="ECO:0000313" key="5">
    <source>
        <dbReference type="EnsemblMetazoa" id="LLOJ008845-PA"/>
    </source>
</evidence>
<dbReference type="AlphaFoldDB" id="A0A1B0CV60"/>
<dbReference type="InterPro" id="IPR014716">
    <property type="entry name" value="Fibrinogen_a/b/g_C_1"/>
</dbReference>
<dbReference type="InterPro" id="IPR036056">
    <property type="entry name" value="Fibrinogen-like_C"/>
</dbReference>
<keyword evidence="6" id="KW-1185">Reference proteome</keyword>
<dbReference type="EMBL" id="AJWK01030133">
    <property type="status" value="NOT_ANNOTATED_CDS"/>
    <property type="molecule type" value="Genomic_DNA"/>
</dbReference>
<dbReference type="EMBL" id="AJWK01030136">
    <property type="status" value="NOT_ANNOTATED_CDS"/>
    <property type="molecule type" value="Genomic_DNA"/>
</dbReference>
<evidence type="ECO:0000256" key="1">
    <source>
        <dbReference type="ARBA" id="ARBA00023157"/>
    </source>
</evidence>
<dbReference type="EMBL" id="AJWK01030135">
    <property type="status" value="NOT_ANNOTATED_CDS"/>
    <property type="molecule type" value="Genomic_DNA"/>
</dbReference>
<dbReference type="Gene3D" id="3.90.215.10">
    <property type="entry name" value="Gamma Fibrinogen, chain A, domain 1"/>
    <property type="match status" value="1"/>
</dbReference>
<dbReference type="PROSITE" id="PS00514">
    <property type="entry name" value="FIBRINOGEN_C_1"/>
    <property type="match status" value="1"/>
</dbReference>
<dbReference type="PANTHER" id="PTHR19143">
    <property type="entry name" value="FIBRINOGEN/TENASCIN/ANGIOPOEITIN"/>
    <property type="match status" value="1"/>
</dbReference>
<organism evidence="5 6">
    <name type="scientific">Lutzomyia longipalpis</name>
    <name type="common">Sand fly</name>
    <dbReference type="NCBI Taxonomy" id="7200"/>
    <lineage>
        <taxon>Eukaryota</taxon>
        <taxon>Metazoa</taxon>
        <taxon>Ecdysozoa</taxon>
        <taxon>Arthropoda</taxon>
        <taxon>Hexapoda</taxon>
        <taxon>Insecta</taxon>
        <taxon>Pterygota</taxon>
        <taxon>Neoptera</taxon>
        <taxon>Endopterygota</taxon>
        <taxon>Diptera</taxon>
        <taxon>Nematocera</taxon>
        <taxon>Psychodoidea</taxon>
        <taxon>Psychodidae</taxon>
        <taxon>Lutzomyia</taxon>
        <taxon>Lutzomyia</taxon>
    </lineage>
</organism>
<sequence>MSKQLDALMTRRREDYQLLEENLKKFVRQNAQQYTTVDVREEINQLRKELKILREGSSGSNEHLTAQWLTRTIAELRSELAELQQTSSASSKEFQQRSQMIEDIGGLREDVKALRLEIEALRSRQEKADKLIHELRNEAIQNSQDFRRSLKYKNQKLPKTIDYIEPEADHRMRHRKFIRQQLHELDVGQKTLFRHVAELRNQRMTERLQSVETEQKHTATKTFNLSRELGHQATTMNKMHSSILELLEDVEGIQNKMDKTLPELRREISKVEFNAAQITAQQHLAMKRALAVSVSSLQKDGDILRAVQHQTDRLQQDVERIKSAVSLHREVFHSRLEKMESESKDNRSSTPEDGLSMDQRQTQILVDQLEHIELEYETIVNKMPRDCTQLDRSLNGYYLIAPEGQHRPIITKCSNGWSLIQRRHDGTVDFNRSWEEYAQGFGSAFSEFWIGNEALHRLTADNCTSLRIMMQDIYDNTWRAEYSHFYIDDRSEGFRITVSGFSGNASDALNYQNGMQFSAIDDDRDISNTHCATNYEGGWWFSHCQHANLNGRYNLGLTWFDATRNEWIAVKSSTMEITRRAHCDAEDATDAPE</sequence>
<dbReference type="InterPro" id="IPR002181">
    <property type="entry name" value="Fibrinogen_a/b/g_C_dom"/>
</dbReference>
<dbReference type="GO" id="GO:0005615">
    <property type="term" value="C:extracellular space"/>
    <property type="evidence" value="ECO:0007669"/>
    <property type="project" value="TreeGrafter"/>
</dbReference>
<feature type="domain" description="Fibrinogen C-terminal" evidence="4">
    <location>
        <begin position="378"/>
        <end position="581"/>
    </location>
</feature>
<dbReference type="EMBL" id="AJWK01030134">
    <property type="status" value="NOT_ANNOTATED_CDS"/>
    <property type="molecule type" value="Genomic_DNA"/>
</dbReference>
<dbReference type="EnsemblMetazoa" id="LLOJ008845-RA">
    <property type="protein sequence ID" value="LLOJ008845-PA"/>
    <property type="gene ID" value="LLOJ008845"/>
</dbReference>
<dbReference type="InterPro" id="IPR050373">
    <property type="entry name" value="Fibrinogen_C-term_domain"/>
</dbReference>
<dbReference type="CDD" id="cd00087">
    <property type="entry name" value="FReD"/>
    <property type="match status" value="1"/>
</dbReference>